<reference evidence="8" key="1">
    <citation type="submission" date="2025-08" db="UniProtKB">
        <authorList>
            <consortium name="RefSeq"/>
        </authorList>
    </citation>
    <scope>IDENTIFICATION</scope>
    <source>
        <tissue evidence="8">Young leaves</tissue>
    </source>
</reference>
<dbReference type="InterPro" id="IPR008176">
    <property type="entry name" value="Defensin_plant"/>
</dbReference>
<keyword evidence="3 5" id="KW-0732">Signal</keyword>
<keyword evidence="4" id="KW-1015">Disulfide bond</keyword>
<keyword evidence="7" id="KW-1185">Reference proteome</keyword>
<evidence type="ECO:0000313" key="8">
    <source>
        <dbReference type="RefSeq" id="XP_022962586.1"/>
    </source>
</evidence>
<dbReference type="GO" id="GO:0031640">
    <property type="term" value="P:killing of cells of another organism"/>
    <property type="evidence" value="ECO:0007669"/>
    <property type="project" value="UniProtKB-KW"/>
</dbReference>
<organism evidence="7 8">
    <name type="scientific">Cucurbita moschata</name>
    <name type="common">Winter crookneck squash</name>
    <name type="synonym">Cucurbita pepo var. moschata</name>
    <dbReference type="NCBI Taxonomy" id="3662"/>
    <lineage>
        <taxon>Eukaryota</taxon>
        <taxon>Viridiplantae</taxon>
        <taxon>Streptophyta</taxon>
        <taxon>Embryophyta</taxon>
        <taxon>Tracheophyta</taxon>
        <taxon>Spermatophyta</taxon>
        <taxon>Magnoliopsida</taxon>
        <taxon>eudicotyledons</taxon>
        <taxon>Gunneridae</taxon>
        <taxon>Pentapetalae</taxon>
        <taxon>rosids</taxon>
        <taxon>fabids</taxon>
        <taxon>Cucurbitales</taxon>
        <taxon>Cucurbitaceae</taxon>
        <taxon>Cucurbiteae</taxon>
        <taxon>Cucurbita</taxon>
    </lineage>
</organism>
<dbReference type="SUPFAM" id="SSF57095">
    <property type="entry name" value="Scorpion toxin-like"/>
    <property type="match status" value="1"/>
</dbReference>
<evidence type="ECO:0000259" key="6">
    <source>
        <dbReference type="SMART" id="SM00505"/>
    </source>
</evidence>
<dbReference type="RefSeq" id="XP_022962586.1">
    <property type="nucleotide sequence ID" value="XM_023106818.1"/>
</dbReference>
<feature type="signal peptide" evidence="5">
    <location>
        <begin position="1"/>
        <end position="20"/>
    </location>
</feature>
<dbReference type="CDD" id="cd00107">
    <property type="entry name" value="Knot1"/>
    <property type="match status" value="1"/>
</dbReference>
<protein>
    <submittedName>
        <fullName evidence="8">Defensin Ec-AMP-D2-like</fullName>
    </submittedName>
</protein>
<dbReference type="AlphaFoldDB" id="A0A6J1HDP0"/>
<accession>A0A6J1HDP0</accession>
<name>A0A6J1HDP0_CUCMO</name>
<evidence type="ECO:0000256" key="5">
    <source>
        <dbReference type="SAM" id="SignalP"/>
    </source>
</evidence>
<keyword evidence="2" id="KW-0295">Fungicide</keyword>
<dbReference type="InterPro" id="IPR036574">
    <property type="entry name" value="Scorpion_toxin-like_sf"/>
</dbReference>
<dbReference type="PRINTS" id="PR00288">
    <property type="entry name" value="PUROTHIONIN"/>
</dbReference>
<dbReference type="SMART" id="SM00505">
    <property type="entry name" value="Knot1"/>
    <property type="match status" value="1"/>
</dbReference>
<dbReference type="PANTHER" id="PTHR33147">
    <property type="entry name" value="DEFENSIN-LIKE PROTEIN 1"/>
    <property type="match status" value="1"/>
</dbReference>
<dbReference type="KEGG" id="cmos:111462987"/>
<dbReference type="Proteomes" id="UP000504609">
    <property type="component" value="Unplaced"/>
</dbReference>
<proteinExistence type="predicted"/>
<sequence length="89" mass="9513">MKLFSAAIFLLLLIFGTGMAPMVAEARALGGTGMGPIVAEARECESQSHNFNGLCFSDTNCGSVCKTEGFDGGHCRGFRRRCFCTKHCA</sequence>
<dbReference type="Pfam" id="PF00304">
    <property type="entry name" value="Gamma-thionin"/>
    <property type="match status" value="1"/>
</dbReference>
<gene>
    <name evidence="8" type="primary">LOC111462987</name>
</gene>
<dbReference type="InterPro" id="IPR003614">
    <property type="entry name" value="Knottins"/>
</dbReference>
<feature type="domain" description="Knottins-like" evidence="6">
    <location>
        <begin position="43"/>
        <end position="88"/>
    </location>
</feature>
<dbReference type="PANTHER" id="PTHR33147:SF106">
    <property type="entry name" value="DEFENSIN-LIKE PROTEIN 11"/>
    <property type="match status" value="1"/>
</dbReference>
<dbReference type="PROSITE" id="PS00940">
    <property type="entry name" value="GAMMA_THIONIN"/>
    <property type="match status" value="1"/>
</dbReference>
<evidence type="ECO:0000256" key="1">
    <source>
        <dbReference type="ARBA" id="ARBA00022529"/>
    </source>
</evidence>
<evidence type="ECO:0000256" key="2">
    <source>
        <dbReference type="ARBA" id="ARBA00022577"/>
    </source>
</evidence>
<dbReference type="GO" id="GO:0050832">
    <property type="term" value="P:defense response to fungus"/>
    <property type="evidence" value="ECO:0007669"/>
    <property type="project" value="UniProtKB-KW"/>
</dbReference>
<dbReference type="Gene3D" id="3.30.30.10">
    <property type="entry name" value="Knottin, scorpion toxin-like"/>
    <property type="match status" value="1"/>
</dbReference>
<keyword evidence="1" id="KW-0929">Antimicrobial</keyword>
<feature type="chain" id="PRO_5026790310" evidence="5">
    <location>
        <begin position="21"/>
        <end position="89"/>
    </location>
</feature>
<dbReference type="GeneID" id="111462987"/>
<evidence type="ECO:0000256" key="3">
    <source>
        <dbReference type="ARBA" id="ARBA00022729"/>
    </source>
</evidence>
<evidence type="ECO:0000313" key="7">
    <source>
        <dbReference type="Proteomes" id="UP000504609"/>
    </source>
</evidence>
<evidence type="ECO:0000256" key="4">
    <source>
        <dbReference type="ARBA" id="ARBA00023157"/>
    </source>
</evidence>